<gene>
    <name evidence="6" type="ORF">AB0I59_15230</name>
</gene>
<keyword evidence="2 4" id="KW-0238">DNA-binding</keyword>
<dbReference type="Pfam" id="PF00440">
    <property type="entry name" value="TetR_N"/>
    <property type="match status" value="1"/>
</dbReference>
<dbReference type="Proteomes" id="UP001551675">
    <property type="component" value="Unassembled WGS sequence"/>
</dbReference>
<feature type="DNA-binding region" description="H-T-H motif" evidence="4">
    <location>
        <begin position="35"/>
        <end position="54"/>
    </location>
</feature>
<comment type="caution">
    <text evidence="6">The sequence shown here is derived from an EMBL/GenBank/DDBJ whole genome shotgun (WGS) entry which is preliminary data.</text>
</comment>
<evidence type="ECO:0000259" key="5">
    <source>
        <dbReference type="PROSITE" id="PS50977"/>
    </source>
</evidence>
<dbReference type="PANTHER" id="PTHR30055:SF234">
    <property type="entry name" value="HTH-TYPE TRANSCRIPTIONAL REGULATOR BETI"/>
    <property type="match status" value="1"/>
</dbReference>
<proteinExistence type="predicted"/>
<dbReference type="InterPro" id="IPR009057">
    <property type="entry name" value="Homeodomain-like_sf"/>
</dbReference>
<dbReference type="SUPFAM" id="SSF46689">
    <property type="entry name" value="Homeodomain-like"/>
    <property type="match status" value="1"/>
</dbReference>
<keyword evidence="7" id="KW-1185">Reference proteome</keyword>
<dbReference type="InterPro" id="IPR041347">
    <property type="entry name" value="MftR_C"/>
</dbReference>
<dbReference type="Gene3D" id="1.10.10.60">
    <property type="entry name" value="Homeodomain-like"/>
    <property type="match status" value="1"/>
</dbReference>
<evidence type="ECO:0000313" key="7">
    <source>
        <dbReference type="Proteomes" id="UP001551675"/>
    </source>
</evidence>
<dbReference type="Gene3D" id="1.10.357.10">
    <property type="entry name" value="Tetracycline Repressor, domain 2"/>
    <property type="match status" value="1"/>
</dbReference>
<evidence type="ECO:0000256" key="3">
    <source>
        <dbReference type="ARBA" id="ARBA00023163"/>
    </source>
</evidence>
<evidence type="ECO:0000256" key="2">
    <source>
        <dbReference type="ARBA" id="ARBA00023125"/>
    </source>
</evidence>
<dbReference type="EMBL" id="JBFALK010000007">
    <property type="protein sequence ID" value="MEV0969990.1"/>
    <property type="molecule type" value="Genomic_DNA"/>
</dbReference>
<sequence>METLGRRERKKMQTRQALRQAALRLFLEHGYDNVTVAQIAEEADTAVTTVFTYFPDGKESLIFDDGVERAEGLVAAVRNRPPGGAILRALRAYLATRGPFATDPSPELRRTTELIMNTPALRGYQRELWTRCHDTLAQAIADASGHDPADMVVRALARYVLEVPDLAAGEPEPRAAMDAVFDLLETGWNGP</sequence>
<protein>
    <submittedName>
        <fullName evidence="6">TetR/AcrR family transcriptional regulator</fullName>
    </submittedName>
</protein>
<organism evidence="6 7">
    <name type="scientific">Microtetraspora glauca</name>
    <dbReference type="NCBI Taxonomy" id="1996"/>
    <lineage>
        <taxon>Bacteria</taxon>
        <taxon>Bacillati</taxon>
        <taxon>Actinomycetota</taxon>
        <taxon>Actinomycetes</taxon>
        <taxon>Streptosporangiales</taxon>
        <taxon>Streptosporangiaceae</taxon>
        <taxon>Microtetraspora</taxon>
    </lineage>
</organism>
<keyword evidence="1" id="KW-0805">Transcription regulation</keyword>
<name>A0ABV3GEC8_MICGL</name>
<feature type="domain" description="HTH tetR-type" evidence="5">
    <location>
        <begin position="12"/>
        <end position="72"/>
    </location>
</feature>
<dbReference type="Pfam" id="PF17754">
    <property type="entry name" value="TetR_C_14"/>
    <property type="match status" value="1"/>
</dbReference>
<evidence type="ECO:0000256" key="4">
    <source>
        <dbReference type="PROSITE-ProRule" id="PRU00335"/>
    </source>
</evidence>
<evidence type="ECO:0000256" key="1">
    <source>
        <dbReference type="ARBA" id="ARBA00023015"/>
    </source>
</evidence>
<dbReference type="PANTHER" id="PTHR30055">
    <property type="entry name" value="HTH-TYPE TRANSCRIPTIONAL REGULATOR RUTR"/>
    <property type="match status" value="1"/>
</dbReference>
<dbReference type="PROSITE" id="PS50977">
    <property type="entry name" value="HTH_TETR_2"/>
    <property type="match status" value="1"/>
</dbReference>
<dbReference type="RefSeq" id="WP_358133106.1">
    <property type="nucleotide sequence ID" value="NZ_JBFALK010000007.1"/>
</dbReference>
<accession>A0ABV3GEC8</accession>
<evidence type="ECO:0000313" key="6">
    <source>
        <dbReference type="EMBL" id="MEV0969990.1"/>
    </source>
</evidence>
<dbReference type="InterPro" id="IPR001647">
    <property type="entry name" value="HTH_TetR"/>
</dbReference>
<reference evidence="6 7" key="1">
    <citation type="submission" date="2024-06" db="EMBL/GenBank/DDBJ databases">
        <title>The Natural Products Discovery Center: Release of the First 8490 Sequenced Strains for Exploring Actinobacteria Biosynthetic Diversity.</title>
        <authorList>
            <person name="Kalkreuter E."/>
            <person name="Kautsar S.A."/>
            <person name="Yang D."/>
            <person name="Bader C.D."/>
            <person name="Teijaro C.N."/>
            <person name="Fluegel L."/>
            <person name="Davis C.M."/>
            <person name="Simpson J.R."/>
            <person name="Lauterbach L."/>
            <person name="Steele A.D."/>
            <person name="Gui C."/>
            <person name="Meng S."/>
            <person name="Li G."/>
            <person name="Viehrig K."/>
            <person name="Ye F."/>
            <person name="Su P."/>
            <person name="Kiefer A.F."/>
            <person name="Nichols A."/>
            <person name="Cepeda A.J."/>
            <person name="Yan W."/>
            <person name="Fan B."/>
            <person name="Jiang Y."/>
            <person name="Adhikari A."/>
            <person name="Zheng C.-J."/>
            <person name="Schuster L."/>
            <person name="Cowan T.M."/>
            <person name="Smanski M.J."/>
            <person name="Chevrette M.G."/>
            <person name="De Carvalho L.P.S."/>
            <person name="Shen B."/>
        </authorList>
    </citation>
    <scope>NUCLEOTIDE SEQUENCE [LARGE SCALE GENOMIC DNA]</scope>
    <source>
        <strain evidence="6 7">NPDC050100</strain>
    </source>
</reference>
<keyword evidence="3" id="KW-0804">Transcription</keyword>
<dbReference type="InterPro" id="IPR050109">
    <property type="entry name" value="HTH-type_TetR-like_transc_reg"/>
</dbReference>